<accession>A0A7W6GQT0</accession>
<dbReference type="AlphaFoldDB" id="A0A7W6GQT0"/>
<keyword evidence="2" id="KW-1185">Reference proteome</keyword>
<sequence>MTSTNIVQFDIDDIADLAEGVNGTAGDDGLSISLMDVVIAIIVNR</sequence>
<dbReference type="Proteomes" id="UP000552757">
    <property type="component" value="Unassembled WGS sequence"/>
</dbReference>
<proteinExistence type="predicted"/>
<evidence type="ECO:0000313" key="2">
    <source>
        <dbReference type="Proteomes" id="UP000552757"/>
    </source>
</evidence>
<protein>
    <submittedName>
        <fullName evidence="1">Uncharacterized protein</fullName>
    </submittedName>
</protein>
<dbReference type="RefSeq" id="WP_183955450.1">
    <property type="nucleotide sequence ID" value="NZ_JACIEB010000004.1"/>
</dbReference>
<organism evidence="1 2">
    <name type="scientific">Sphingobium fontiphilum</name>
    <dbReference type="NCBI Taxonomy" id="944425"/>
    <lineage>
        <taxon>Bacteria</taxon>
        <taxon>Pseudomonadati</taxon>
        <taxon>Pseudomonadota</taxon>
        <taxon>Alphaproteobacteria</taxon>
        <taxon>Sphingomonadales</taxon>
        <taxon>Sphingomonadaceae</taxon>
        <taxon>Sphingobium</taxon>
    </lineage>
</organism>
<reference evidence="1 2" key="1">
    <citation type="submission" date="2020-08" db="EMBL/GenBank/DDBJ databases">
        <title>Genomic Encyclopedia of Type Strains, Phase IV (KMG-IV): sequencing the most valuable type-strain genomes for metagenomic binning, comparative biology and taxonomic classification.</title>
        <authorList>
            <person name="Goeker M."/>
        </authorList>
    </citation>
    <scope>NUCLEOTIDE SEQUENCE [LARGE SCALE GENOMIC DNA]</scope>
    <source>
        <strain evidence="1 2">DSM 29348</strain>
    </source>
</reference>
<comment type="caution">
    <text evidence="1">The sequence shown here is derived from an EMBL/GenBank/DDBJ whole genome shotgun (WGS) entry which is preliminary data.</text>
</comment>
<gene>
    <name evidence="1" type="ORF">GGR44_002047</name>
</gene>
<name>A0A7W6GQT0_9SPHN</name>
<evidence type="ECO:0000313" key="1">
    <source>
        <dbReference type="EMBL" id="MBB3982384.1"/>
    </source>
</evidence>
<dbReference type="EMBL" id="JACIEB010000004">
    <property type="protein sequence ID" value="MBB3982384.1"/>
    <property type="molecule type" value="Genomic_DNA"/>
</dbReference>